<sequence length="71" mass="7115">HMVLGLGCTFLGKGIVGELVVGGGVGLTSSLEGSGVLSLGCTLLGKGEEEVHVVEGKVHDGRGRVSQGDNR</sequence>
<feature type="non-terminal residue" evidence="1">
    <location>
        <position position="71"/>
    </location>
</feature>
<organism evidence="1 2">
    <name type="scientific">Taxus chinensis</name>
    <name type="common">Chinese yew</name>
    <name type="synonym">Taxus wallichiana var. chinensis</name>
    <dbReference type="NCBI Taxonomy" id="29808"/>
    <lineage>
        <taxon>Eukaryota</taxon>
        <taxon>Viridiplantae</taxon>
        <taxon>Streptophyta</taxon>
        <taxon>Embryophyta</taxon>
        <taxon>Tracheophyta</taxon>
        <taxon>Spermatophyta</taxon>
        <taxon>Pinopsida</taxon>
        <taxon>Pinidae</taxon>
        <taxon>Conifers II</taxon>
        <taxon>Cupressales</taxon>
        <taxon>Taxaceae</taxon>
        <taxon>Taxus</taxon>
    </lineage>
</organism>
<evidence type="ECO:0000313" key="2">
    <source>
        <dbReference type="Proteomes" id="UP000824469"/>
    </source>
</evidence>
<dbReference type="AlphaFoldDB" id="A0AA38GZ80"/>
<name>A0AA38GZ80_TAXCH</name>
<dbReference type="EMBL" id="JAHRHJ020000001">
    <property type="protein sequence ID" value="KAH9329190.1"/>
    <property type="molecule type" value="Genomic_DNA"/>
</dbReference>
<evidence type="ECO:0000313" key="1">
    <source>
        <dbReference type="EMBL" id="KAH9329190.1"/>
    </source>
</evidence>
<keyword evidence="2" id="KW-1185">Reference proteome</keyword>
<accession>A0AA38GZ80</accession>
<protein>
    <submittedName>
        <fullName evidence="1">Uncharacterized protein</fullName>
    </submittedName>
</protein>
<feature type="non-terminal residue" evidence="1">
    <location>
        <position position="1"/>
    </location>
</feature>
<proteinExistence type="predicted"/>
<reference evidence="1 2" key="1">
    <citation type="journal article" date="2021" name="Nat. Plants">
        <title>The Taxus genome provides insights into paclitaxel biosynthesis.</title>
        <authorList>
            <person name="Xiong X."/>
            <person name="Gou J."/>
            <person name="Liao Q."/>
            <person name="Li Y."/>
            <person name="Zhou Q."/>
            <person name="Bi G."/>
            <person name="Li C."/>
            <person name="Du R."/>
            <person name="Wang X."/>
            <person name="Sun T."/>
            <person name="Guo L."/>
            <person name="Liang H."/>
            <person name="Lu P."/>
            <person name="Wu Y."/>
            <person name="Zhang Z."/>
            <person name="Ro D.K."/>
            <person name="Shang Y."/>
            <person name="Huang S."/>
            <person name="Yan J."/>
        </authorList>
    </citation>
    <scope>NUCLEOTIDE SEQUENCE [LARGE SCALE GENOMIC DNA]</scope>
    <source>
        <strain evidence="1">Ta-2019</strain>
    </source>
</reference>
<dbReference type="Proteomes" id="UP000824469">
    <property type="component" value="Unassembled WGS sequence"/>
</dbReference>
<comment type="caution">
    <text evidence="1">The sequence shown here is derived from an EMBL/GenBank/DDBJ whole genome shotgun (WGS) entry which is preliminary data.</text>
</comment>
<gene>
    <name evidence="1" type="ORF">KI387_001298</name>
</gene>